<dbReference type="Gene3D" id="1.10.510.10">
    <property type="entry name" value="Transferase(Phosphotransferase) domain 1"/>
    <property type="match status" value="1"/>
</dbReference>
<keyword evidence="2 5" id="KW-0547">Nucleotide-binding</keyword>
<proteinExistence type="predicted"/>
<evidence type="ECO:0000256" key="3">
    <source>
        <dbReference type="ARBA" id="ARBA00022777"/>
    </source>
</evidence>
<evidence type="ECO:0000256" key="1">
    <source>
        <dbReference type="ARBA" id="ARBA00022679"/>
    </source>
</evidence>
<keyword evidence="9" id="KW-1185">Reference proteome</keyword>
<dbReference type="Gene3D" id="3.30.200.20">
    <property type="entry name" value="Phosphorylase Kinase, domain 1"/>
    <property type="match status" value="1"/>
</dbReference>
<dbReference type="SUPFAM" id="SSF56112">
    <property type="entry name" value="Protein kinase-like (PK-like)"/>
    <property type="match status" value="1"/>
</dbReference>
<dbReference type="AlphaFoldDB" id="A0A8J3Y202"/>
<dbReference type="PANTHER" id="PTHR43289">
    <property type="entry name" value="MITOGEN-ACTIVATED PROTEIN KINASE KINASE KINASE 20-RELATED"/>
    <property type="match status" value="1"/>
</dbReference>
<keyword evidence="3" id="KW-0418">Kinase</keyword>
<dbReference type="SMART" id="SM00220">
    <property type="entry name" value="S_TKc"/>
    <property type="match status" value="1"/>
</dbReference>
<evidence type="ECO:0000259" key="7">
    <source>
        <dbReference type="PROSITE" id="PS50011"/>
    </source>
</evidence>
<dbReference type="PROSITE" id="PS50011">
    <property type="entry name" value="PROTEIN_KINASE_DOM"/>
    <property type="match status" value="1"/>
</dbReference>
<keyword evidence="1" id="KW-0808">Transferase</keyword>
<accession>A0A8J3Y202</accession>
<evidence type="ECO:0000313" key="9">
    <source>
        <dbReference type="Proteomes" id="UP000605992"/>
    </source>
</evidence>
<feature type="compositionally biased region" description="Low complexity" evidence="6">
    <location>
        <begin position="367"/>
        <end position="379"/>
    </location>
</feature>
<name>A0A8J3Y202_9ACTN</name>
<evidence type="ECO:0000256" key="4">
    <source>
        <dbReference type="ARBA" id="ARBA00022840"/>
    </source>
</evidence>
<feature type="region of interest" description="Disordered" evidence="6">
    <location>
        <begin position="367"/>
        <end position="386"/>
    </location>
</feature>
<dbReference type="Proteomes" id="UP000605992">
    <property type="component" value="Unassembled WGS sequence"/>
</dbReference>
<dbReference type="InterPro" id="IPR000719">
    <property type="entry name" value="Prot_kinase_dom"/>
</dbReference>
<dbReference type="InterPro" id="IPR017441">
    <property type="entry name" value="Protein_kinase_ATP_BS"/>
</dbReference>
<dbReference type="GO" id="GO:0004674">
    <property type="term" value="F:protein serine/threonine kinase activity"/>
    <property type="evidence" value="ECO:0007669"/>
    <property type="project" value="TreeGrafter"/>
</dbReference>
<dbReference type="InterPro" id="IPR011009">
    <property type="entry name" value="Kinase-like_dom_sf"/>
</dbReference>
<dbReference type="CDD" id="cd14014">
    <property type="entry name" value="STKc_PknB_like"/>
    <property type="match status" value="1"/>
</dbReference>
<reference evidence="8" key="1">
    <citation type="submission" date="2021-01" db="EMBL/GenBank/DDBJ databases">
        <title>Whole genome shotgun sequence of Planotetraspora thailandica NBRC 104271.</title>
        <authorList>
            <person name="Komaki H."/>
            <person name="Tamura T."/>
        </authorList>
    </citation>
    <scope>NUCLEOTIDE SEQUENCE</scope>
    <source>
        <strain evidence="8">NBRC 104271</strain>
    </source>
</reference>
<dbReference type="GO" id="GO:0005524">
    <property type="term" value="F:ATP binding"/>
    <property type="evidence" value="ECO:0007669"/>
    <property type="project" value="UniProtKB-UniRule"/>
</dbReference>
<keyword evidence="4 5" id="KW-0067">ATP-binding</keyword>
<dbReference type="Pfam" id="PF00069">
    <property type="entry name" value="Pkinase"/>
    <property type="match status" value="1"/>
</dbReference>
<evidence type="ECO:0000313" key="8">
    <source>
        <dbReference type="EMBL" id="GII59277.1"/>
    </source>
</evidence>
<comment type="caution">
    <text evidence="8">The sequence shown here is derived from an EMBL/GenBank/DDBJ whole genome shotgun (WGS) entry which is preliminary data.</text>
</comment>
<protein>
    <recommendedName>
        <fullName evidence="7">Protein kinase domain-containing protein</fullName>
    </recommendedName>
</protein>
<evidence type="ECO:0000256" key="2">
    <source>
        <dbReference type="ARBA" id="ARBA00022741"/>
    </source>
</evidence>
<evidence type="ECO:0000256" key="6">
    <source>
        <dbReference type="SAM" id="MobiDB-lite"/>
    </source>
</evidence>
<feature type="region of interest" description="Disordered" evidence="6">
    <location>
        <begin position="180"/>
        <end position="199"/>
    </location>
</feature>
<evidence type="ECO:0000256" key="5">
    <source>
        <dbReference type="PROSITE-ProRule" id="PRU10141"/>
    </source>
</evidence>
<organism evidence="8 9">
    <name type="scientific">Planotetraspora thailandica</name>
    <dbReference type="NCBI Taxonomy" id="487172"/>
    <lineage>
        <taxon>Bacteria</taxon>
        <taxon>Bacillati</taxon>
        <taxon>Actinomycetota</taxon>
        <taxon>Actinomycetes</taxon>
        <taxon>Streptosporangiales</taxon>
        <taxon>Streptosporangiaceae</taxon>
        <taxon>Planotetraspora</taxon>
    </lineage>
</organism>
<dbReference type="PANTHER" id="PTHR43289:SF34">
    <property type="entry name" value="SERINE_THREONINE-PROTEIN KINASE YBDM-RELATED"/>
    <property type="match status" value="1"/>
</dbReference>
<dbReference type="EMBL" id="BOOR01000082">
    <property type="protein sequence ID" value="GII59277.1"/>
    <property type="molecule type" value="Genomic_DNA"/>
</dbReference>
<dbReference type="PROSITE" id="PS00107">
    <property type="entry name" value="PROTEIN_KINASE_ATP"/>
    <property type="match status" value="1"/>
</dbReference>
<sequence length="510" mass="54786">MQPAWSEPPFQPLAADDPREIGGYRILARLGAGGMGRVYLGSTQSGRRLAIKVIRPDYTEDPEFRRRFQQEIDAAQRVQSIYTAAVVDADTRAAQPWLATACIPGPSLALAVRELGPLPVDTVRVLVAGIAEALQAIHRAGIVHRDLKPANVLLAPDGPRVIDFGIARAADSTPLTRSGLRIGSPRFMSPEQARGETAGPASDLFALGSTAYFAATGRTPFGEGPDATVLYRIVHEEPTLTDCPEPILSLVSRCLAKDPEARPSVKQVIETMMMSDTDPTVDWLPATLVTRLDMYTAPLDTDTAPAETPDPPRQSWARRLQIAGVVGGVVLAAGGVATVVRNAQEPEAKAAATSSAAPQKAVASVSASASTPAVKATPADTKTPAPGRYRINRQFYTGSDWILVLNYFEVGKSTLTAYVDYRPRGRTRELTCKDELPTASVLMLAGGQAVPSKGTFCSAHPHRKNWTVKAGKKFTDHAVFPMPDDLRKPFTLEWQPGLSLSGKVRGIVLR</sequence>
<feature type="domain" description="Protein kinase" evidence="7">
    <location>
        <begin position="24"/>
        <end position="281"/>
    </location>
</feature>
<dbReference type="PROSITE" id="PS00108">
    <property type="entry name" value="PROTEIN_KINASE_ST"/>
    <property type="match status" value="1"/>
</dbReference>
<dbReference type="InterPro" id="IPR008271">
    <property type="entry name" value="Ser/Thr_kinase_AS"/>
</dbReference>
<gene>
    <name evidence="8" type="ORF">Pth03_76660</name>
</gene>
<feature type="binding site" evidence="5">
    <location>
        <position position="52"/>
    </location>
    <ligand>
        <name>ATP</name>
        <dbReference type="ChEBI" id="CHEBI:30616"/>
    </ligand>
</feature>